<dbReference type="OrthoDB" id="3745068at2759"/>
<feature type="compositionally biased region" description="Basic and acidic residues" evidence="1">
    <location>
        <begin position="108"/>
        <end position="127"/>
    </location>
</feature>
<keyword evidence="3" id="KW-1185">Reference proteome</keyword>
<sequence length="224" mass="25244">MLGQVLEDDLYRDMVMSALIARVKESTKDEVIACVDTVPVGIISKIYQLTPAGSPLRQLLVDLVVRHSGDAWFKRERYRGLPKDFLDEVLLGTVYETGRRLAKPKAKRLTEERAGVRRTEDAEKRSPADTTQQGTAPQPRDTWPWPPELVPVTEGSRPLASAMKSDKSKVNAAPKKVTFESDPRPELVGAEFGRDECEYHLHRKTKNTCWKKSCWGRHQKGCSG</sequence>
<proteinExistence type="predicted"/>
<reference evidence="2" key="1">
    <citation type="journal article" date="2020" name="Stud. Mycol.">
        <title>101 Dothideomycetes genomes: a test case for predicting lifestyles and emergence of pathogens.</title>
        <authorList>
            <person name="Haridas S."/>
            <person name="Albert R."/>
            <person name="Binder M."/>
            <person name="Bloem J."/>
            <person name="Labutti K."/>
            <person name="Salamov A."/>
            <person name="Andreopoulos B."/>
            <person name="Baker S."/>
            <person name="Barry K."/>
            <person name="Bills G."/>
            <person name="Bluhm B."/>
            <person name="Cannon C."/>
            <person name="Castanera R."/>
            <person name="Culley D."/>
            <person name="Daum C."/>
            <person name="Ezra D."/>
            <person name="Gonzalez J."/>
            <person name="Henrissat B."/>
            <person name="Kuo A."/>
            <person name="Liang C."/>
            <person name="Lipzen A."/>
            <person name="Lutzoni F."/>
            <person name="Magnuson J."/>
            <person name="Mondo S."/>
            <person name="Nolan M."/>
            <person name="Ohm R."/>
            <person name="Pangilinan J."/>
            <person name="Park H.-J."/>
            <person name="Ramirez L."/>
            <person name="Alfaro M."/>
            <person name="Sun H."/>
            <person name="Tritt A."/>
            <person name="Yoshinaga Y."/>
            <person name="Zwiers L.-H."/>
            <person name="Turgeon B."/>
            <person name="Goodwin S."/>
            <person name="Spatafora J."/>
            <person name="Crous P."/>
            <person name="Grigoriev I."/>
        </authorList>
    </citation>
    <scope>NUCLEOTIDE SEQUENCE</scope>
    <source>
        <strain evidence="2">CBS 119925</strain>
    </source>
</reference>
<evidence type="ECO:0000256" key="1">
    <source>
        <dbReference type="SAM" id="MobiDB-lite"/>
    </source>
</evidence>
<accession>A0A6A6VH49</accession>
<dbReference type="Proteomes" id="UP000799440">
    <property type="component" value="Unassembled WGS sequence"/>
</dbReference>
<dbReference type="EMBL" id="MU006568">
    <property type="protein sequence ID" value="KAF2748910.1"/>
    <property type="molecule type" value="Genomic_DNA"/>
</dbReference>
<organism evidence="2 3">
    <name type="scientific">Sporormia fimetaria CBS 119925</name>
    <dbReference type="NCBI Taxonomy" id="1340428"/>
    <lineage>
        <taxon>Eukaryota</taxon>
        <taxon>Fungi</taxon>
        <taxon>Dikarya</taxon>
        <taxon>Ascomycota</taxon>
        <taxon>Pezizomycotina</taxon>
        <taxon>Dothideomycetes</taxon>
        <taxon>Pleosporomycetidae</taxon>
        <taxon>Pleosporales</taxon>
        <taxon>Sporormiaceae</taxon>
        <taxon>Sporormia</taxon>
    </lineage>
</organism>
<evidence type="ECO:0000313" key="2">
    <source>
        <dbReference type="EMBL" id="KAF2748910.1"/>
    </source>
</evidence>
<feature type="region of interest" description="Disordered" evidence="1">
    <location>
        <begin position="102"/>
        <end position="148"/>
    </location>
</feature>
<protein>
    <submittedName>
        <fullName evidence="2">Uncharacterized protein</fullName>
    </submittedName>
</protein>
<gene>
    <name evidence="2" type="ORF">M011DRAFT_466661</name>
</gene>
<name>A0A6A6VH49_9PLEO</name>
<dbReference type="AlphaFoldDB" id="A0A6A6VH49"/>
<evidence type="ECO:0000313" key="3">
    <source>
        <dbReference type="Proteomes" id="UP000799440"/>
    </source>
</evidence>